<reference evidence="1 2" key="1">
    <citation type="submission" date="2018-04" db="EMBL/GenBank/DDBJ databases">
        <title>Genomic sequence of a freshwater isolate of Shewanella morhuae.</title>
        <authorList>
            <person name="Castillo D.E."/>
            <person name="Gram L."/>
        </authorList>
    </citation>
    <scope>NUCLEOTIDE SEQUENCE [LARGE SCALE GENOMIC DNA]</scope>
    <source>
        <strain evidence="1 2">CW7</strain>
    </source>
</reference>
<evidence type="ECO:0000313" key="2">
    <source>
        <dbReference type="Proteomes" id="UP000240506"/>
    </source>
</evidence>
<gene>
    <name evidence="1" type="ORF">C9I43_14305</name>
</gene>
<protein>
    <recommendedName>
        <fullName evidence="3">Transposase</fullName>
    </recommendedName>
</protein>
<accession>A0ABX5HXD1</accession>
<dbReference type="EMBL" id="PYSG01000002">
    <property type="protein sequence ID" value="PTA51579.1"/>
    <property type="molecule type" value="Genomic_DNA"/>
</dbReference>
<evidence type="ECO:0000313" key="1">
    <source>
        <dbReference type="EMBL" id="PTA51579.1"/>
    </source>
</evidence>
<dbReference type="RefSeq" id="WP_011070752.1">
    <property type="nucleotide sequence ID" value="NZ_PYSG01000002.1"/>
</dbReference>
<name>A0ABX5HXD1_9GAMM</name>
<sequence>MTKGCWVSRTQVRRYVENYPKLAAKLFKPLLAELGKRFSINAKFKAPSQFTLELHQDYAAIIWFDLDGSERFPVPLVWDTPRYPRLIFICPCCLQKRLYLYGVPNGWACRECLGLHYACQSEAPIDRLSRAIRKRRRVIWGNDAVQSLFEVSLPIKPKGSHYRTFERDFTKLVKVEDAYNVYFMKKLHSLGAGLGINYFE</sequence>
<organism evidence="1 2">
    <name type="scientific">Shewanella morhuae</name>
    <dbReference type="NCBI Taxonomy" id="365591"/>
    <lineage>
        <taxon>Bacteria</taxon>
        <taxon>Pseudomonadati</taxon>
        <taxon>Pseudomonadota</taxon>
        <taxon>Gammaproteobacteria</taxon>
        <taxon>Alteromonadales</taxon>
        <taxon>Shewanellaceae</taxon>
        <taxon>Shewanella</taxon>
    </lineage>
</organism>
<proteinExistence type="predicted"/>
<keyword evidence="2" id="KW-1185">Reference proteome</keyword>
<evidence type="ECO:0008006" key="3">
    <source>
        <dbReference type="Google" id="ProtNLM"/>
    </source>
</evidence>
<comment type="caution">
    <text evidence="1">The sequence shown here is derived from an EMBL/GenBank/DDBJ whole genome shotgun (WGS) entry which is preliminary data.</text>
</comment>
<dbReference type="Proteomes" id="UP000240506">
    <property type="component" value="Unassembled WGS sequence"/>
</dbReference>